<dbReference type="AlphaFoldDB" id="A0A562SP63"/>
<dbReference type="InterPro" id="IPR051199">
    <property type="entry name" value="LPS_LOS_Heptosyltrfase"/>
</dbReference>
<dbReference type="PANTHER" id="PTHR30160:SF1">
    <property type="entry name" value="LIPOPOLYSACCHARIDE 1,2-N-ACETYLGLUCOSAMINETRANSFERASE-RELATED"/>
    <property type="match status" value="1"/>
</dbReference>
<dbReference type="Pfam" id="PF01075">
    <property type="entry name" value="Glyco_transf_9"/>
    <property type="match status" value="1"/>
</dbReference>
<dbReference type="Proteomes" id="UP000316778">
    <property type="component" value="Unassembled WGS sequence"/>
</dbReference>
<dbReference type="EMBL" id="VLLG01000006">
    <property type="protein sequence ID" value="TWI82674.1"/>
    <property type="molecule type" value="Genomic_DNA"/>
</dbReference>
<dbReference type="SUPFAM" id="SSF53756">
    <property type="entry name" value="UDP-Glycosyltransferase/glycogen phosphorylase"/>
    <property type="match status" value="1"/>
</dbReference>
<dbReference type="PANTHER" id="PTHR30160">
    <property type="entry name" value="TETRAACYLDISACCHARIDE 4'-KINASE-RELATED"/>
    <property type="match status" value="1"/>
</dbReference>
<organism evidence="3 4">
    <name type="scientific">Chitinophaga japonensis</name>
    <name type="common">Flexibacter japonensis</name>
    <dbReference type="NCBI Taxonomy" id="104662"/>
    <lineage>
        <taxon>Bacteria</taxon>
        <taxon>Pseudomonadati</taxon>
        <taxon>Bacteroidota</taxon>
        <taxon>Chitinophagia</taxon>
        <taxon>Chitinophagales</taxon>
        <taxon>Chitinophagaceae</taxon>
        <taxon>Chitinophaga</taxon>
    </lineage>
</organism>
<dbReference type="OrthoDB" id="9797795at2"/>
<dbReference type="InterPro" id="IPR002201">
    <property type="entry name" value="Glyco_trans_9"/>
</dbReference>
<gene>
    <name evidence="3" type="ORF">LX66_5251</name>
</gene>
<comment type="caution">
    <text evidence="3">The sequence shown here is derived from an EMBL/GenBank/DDBJ whole genome shotgun (WGS) entry which is preliminary data.</text>
</comment>
<dbReference type="Gene3D" id="3.40.50.2000">
    <property type="entry name" value="Glycogen Phosphorylase B"/>
    <property type="match status" value="2"/>
</dbReference>
<proteinExistence type="predicted"/>
<dbReference type="RefSeq" id="WP_145718948.1">
    <property type="nucleotide sequence ID" value="NZ_BAAAFY010000006.1"/>
</dbReference>
<dbReference type="GO" id="GO:0005829">
    <property type="term" value="C:cytosol"/>
    <property type="evidence" value="ECO:0007669"/>
    <property type="project" value="TreeGrafter"/>
</dbReference>
<accession>A0A562SP63</accession>
<sequence length="364" mass="40779">MNRILCIRLDNMGDLIMSSPAIRALKNTFQCHITVLTSSMGAAVTSSIPDIDETLVFDAPWVQNNAAPAALDAFNEVVERLRRGAYDAAVIFTVYSQNPQPSIMLAYMAGIPLRLAYCRENPYHLLTHWVPEKEPYDFIRHQVRRDLDLVAQLGATAASDKLVLEVREELWPVVQNKLAECHLAPDRPWIILHTGVSDARRQYPMQQWIDVAKALLQKTDMQLLLTGTAAERAQALRIRHGIGRNSGVCVGAGLFSLPEFITLVRHSALVISVNTGTVHIAAATGTPVLVLYALTNPQHTPWKVPGKVLYFDVAPQLRSKNEVIRYVYNQYRNEELPPARPEYIVQEAIALLQSMTPGHRYSTR</sequence>
<name>A0A562SP63_CHIJA</name>
<evidence type="ECO:0000313" key="4">
    <source>
        <dbReference type="Proteomes" id="UP000316778"/>
    </source>
</evidence>
<reference evidence="3 4" key="1">
    <citation type="journal article" date="2013" name="Stand. Genomic Sci.">
        <title>Genomic Encyclopedia of Type Strains, Phase I: The one thousand microbial genomes (KMG-I) project.</title>
        <authorList>
            <person name="Kyrpides N.C."/>
            <person name="Woyke T."/>
            <person name="Eisen J.A."/>
            <person name="Garrity G."/>
            <person name="Lilburn T.G."/>
            <person name="Beck B.J."/>
            <person name="Whitman W.B."/>
            <person name="Hugenholtz P."/>
            <person name="Klenk H.P."/>
        </authorList>
    </citation>
    <scope>NUCLEOTIDE SEQUENCE [LARGE SCALE GENOMIC DNA]</scope>
    <source>
        <strain evidence="3 4">DSM 13484</strain>
    </source>
</reference>
<evidence type="ECO:0000313" key="3">
    <source>
        <dbReference type="EMBL" id="TWI82674.1"/>
    </source>
</evidence>
<dbReference type="GO" id="GO:0009244">
    <property type="term" value="P:lipopolysaccharide core region biosynthetic process"/>
    <property type="evidence" value="ECO:0007669"/>
    <property type="project" value="TreeGrafter"/>
</dbReference>
<protein>
    <submittedName>
        <fullName evidence="3">ADP-heptose:LPS heptosyltransferase</fullName>
    </submittedName>
</protein>
<evidence type="ECO:0000256" key="1">
    <source>
        <dbReference type="ARBA" id="ARBA00022676"/>
    </source>
</evidence>
<keyword evidence="4" id="KW-1185">Reference proteome</keyword>
<keyword evidence="1" id="KW-0328">Glycosyltransferase</keyword>
<dbReference type="CDD" id="cd03789">
    <property type="entry name" value="GT9_LPS_heptosyltransferase"/>
    <property type="match status" value="1"/>
</dbReference>
<keyword evidence="2 3" id="KW-0808">Transferase</keyword>
<evidence type="ECO:0000256" key="2">
    <source>
        <dbReference type="ARBA" id="ARBA00022679"/>
    </source>
</evidence>
<dbReference type="GO" id="GO:0008713">
    <property type="term" value="F:ADP-heptose-lipopolysaccharide heptosyltransferase activity"/>
    <property type="evidence" value="ECO:0007669"/>
    <property type="project" value="TreeGrafter"/>
</dbReference>